<gene>
    <name evidence="2" type="ORF">EIW28_03150</name>
</gene>
<dbReference type="AlphaFoldDB" id="A0A426V4C1"/>
<evidence type="ECO:0000313" key="3">
    <source>
        <dbReference type="Proteomes" id="UP000277256"/>
    </source>
</evidence>
<feature type="transmembrane region" description="Helical" evidence="1">
    <location>
        <begin position="79"/>
        <end position="97"/>
    </location>
</feature>
<evidence type="ECO:0000313" key="2">
    <source>
        <dbReference type="EMBL" id="RRS01769.1"/>
    </source>
</evidence>
<dbReference type="RefSeq" id="WP_125246246.1">
    <property type="nucleotide sequence ID" value="NZ_RSEB01000001.1"/>
</dbReference>
<organism evidence="2 3">
    <name type="scientific">Glycomyces terrestris</name>
    <dbReference type="NCBI Taxonomy" id="2493553"/>
    <lineage>
        <taxon>Bacteria</taxon>
        <taxon>Bacillati</taxon>
        <taxon>Actinomycetota</taxon>
        <taxon>Actinomycetes</taxon>
        <taxon>Glycomycetales</taxon>
        <taxon>Glycomycetaceae</taxon>
        <taxon>Glycomyces</taxon>
    </lineage>
</organism>
<dbReference type="OrthoDB" id="7062264at2"/>
<keyword evidence="1" id="KW-0472">Membrane</keyword>
<name>A0A426V4C1_9ACTN</name>
<proteinExistence type="predicted"/>
<sequence>MDLAMAASLAALALIDSTSFGTLLIPIWLLLAPGRVKAGRMLVYLGTIAVFYFAVGMLIVLGATAFVDDLGALLDTRPAMWAQLAVGVGLVILSFRFDSKKSKEGGGRMGRWRERALGVETAGTTRTRTSALPLVGLALGAATLEVATMLPYLAAIGIVTASGIGPAATTATMAGYCLVMVLPALALLTARLVARNAVEPLLVRINDWMTRNAASTTGWIVGIVGFLVARDAAWRLGLLEQLLNR</sequence>
<evidence type="ECO:0000256" key="1">
    <source>
        <dbReference type="SAM" id="Phobius"/>
    </source>
</evidence>
<dbReference type="InterPro" id="IPR021315">
    <property type="entry name" value="Gap/Sap"/>
</dbReference>
<feature type="transmembrane region" description="Helical" evidence="1">
    <location>
        <begin position="134"/>
        <end position="161"/>
    </location>
</feature>
<dbReference type="EMBL" id="RSEB01000001">
    <property type="protein sequence ID" value="RRS01769.1"/>
    <property type="molecule type" value="Genomic_DNA"/>
</dbReference>
<accession>A0A426V4C1</accession>
<feature type="transmembrane region" description="Helical" evidence="1">
    <location>
        <begin position="43"/>
        <end position="67"/>
    </location>
</feature>
<reference evidence="2 3" key="1">
    <citation type="submission" date="2018-12" db="EMBL/GenBank/DDBJ databases">
        <title>Glycomyces sp. YIM 121974 draft genome.</title>
        <authorList>
            <person name="Li Q."/>
        </authorList>
    </citation>
    <scope>NUCLEOTIDE SEQUENCE [LARGE SCALE GENOMIC DNA]</scope>
    <source>
        <strain evidence="2 3">YIM 121974</strain>
    </source>
</reference>
<keyword evidence="1" id="KW-0812">Transmembrane</keyword>
<comment type="caution">
    <text evidence="2">The sequence shown here is derived from an EMBL/GenBank/DDBJ whole genome shotgun (WGS) entry which is preliminary data.</text>
</comment>
<dbReference type="Pfam" id="PF11139">
    <property type="entry name" value="SfLAP"/>
    <property type="match status" value="1"/>
</dbReference>
<evidence type="ECO:0008006" key="4">
    <source>
        <dbReference type="Google" id="ProtNLM"/>
    </source>
</evidence>
<protein>
    <recommendedName>
        <fullName evidence="4">GAP family protein</fullName>
    </recommendedName>
</protein>
<feature type="transmembrane region" description="Helical" evidence="1">
    <location>
        <begin position="173"/>
        <end position="194"/>
    </location>
</feature>
<keyword evidence="1" id="KW-1133">Transmembrane helix</keyword>
<feature type="transmembrane region" description="Helical" evidence="1">
    <location>
        <begin position="6"/>
        <end position="31"/>
    </location>
</feature>
<keyword evidence="3" id="KW-1185">Reference proteome</keyword>
<dbReference type="Proteomes" id="UP000277256">
    <property type="component" value="Unassembled WGS sequence"/>
</dbReference>